<dbReference type="AlphaFoldDB" id="A0A0P0CX79"/>
<protein>
    <submittedName>
        <fullName evidence="1">Uncharacterized protein</fullName>
    </submittedName>
</protein>
<dbReference type="PATRIC" id="fig|512763.3.peg.2197"/>
<keyword evidence="2" id="KW-1185">Reference proteome</keyword>
<proteinExistence type="predicted"/>
<reference evidence="1 2" key="1">
    <citation type="submission" date="2015-08" db="EMBL/GenBank/DDBJ databases">
        <title>Complete genome sequence of Rufibacter tibetensis strain 1351t, a radiation-resistant bacterium from tibet plateau.</title>
        <authorList>
            <person name="Dai J."/>
        </authorList>
    </citation>
    <scope>NUCLEOTIDE SEQUENCE [LARGE SCALE GENOMIC DNA]</scope>
    <source>
        <strain evidence="1 2">1351</strain>
    </source>
</reference>
<name>A0A0P0CX79_9BACT</name>
<evidence type="ECO:0000313" key="1">
    <source>
        <dbReference type="EMBL" id="ALI99243.1"/>
    </source>
</evidence>
<gene>
    <name evidence="1" type="ORF">DC20_09965</name>
</gene>
<dbReference type="STRING" id="512763.DC20_09965"/>
<sequence length="189" mass="21723">MREPFYMPTVEKDLKKAIQALPVTRKDRLLFQLLATQPVLQDQLKFELLEGPEGLELRREVLRDQVQTIAQGFYYNATELLICLRQLCPPLSYHTKVTGDVYGEVHLLLVLLKEVLLHQQELLKELNGGTEALGLFLAKRAEEVLQKLQKLHEDLHVEFYDQVNEALPKLHASAAGYSARKLGIPVRWE</sequence>
<evidence type="ECO:0000313" key="2">
    <source>
        <dbReference type="Proteomes" id="UP000061382"/>
    </source>
</evidence>
<dbReference type="Proteomes" id="UP000061382">
    <property type="component" value="Chromosome"/>
</dbReference>
<accession>A0A0P0CX79</accession>
<dbReference type="KEGG" id="rti:DC20_09965"/>
<organism evidence="1 2">
    <name type="scientific">Rufibacter tibetensis</name>
    <dbReference type="NCBI Taxonomy" id="512763"/>
    <lineage>
        <taxon>Bacteria</taxon>
        <taxon>Pseudomonadati</taxon>
        <taxon>Bacteroidota</taxon>
        <taxon>Cytophagia</taxon>
        <taxon>Cytophagales</taxon>
        <taxon>Hymenobacteraceae</taxon>
        <taxon>Rufibacter</taxon>
    </lineage>
</organism>
<dbReference type="EMBL" id="CP012643">
    <property type="protein sequence ID" value="ALI99243.1"/>
    <property type="molecule type" value="Genomic_DNA"/>
</dbReference>